<sequence>MPDEVVDASPERVVAVIEQMADLPWPDGDEWLEWEIDGLDGQTSYLMHVLPLGATSDAAALAALTSPLRTLADQRWGARHRFDATRFTDDARSTKYDRRSAPASLVRALDSDSATWWRSGSDAVVLIDNSAAALKTSKAAVLVLPAQWLSGPGDEEKALHSPVVADFLSGDKDRVLSGVWAVINTRDPEILTPLARALPAIRKATANADLGGALASNGSHLDHALHRIELFTNGTCLCTAYLSHQFYDPAKEAVQDHIRVVETVPNDGQWVPDRICECHDCGKRFQVEQGEYHYTWWKWAEHHPGGPPPRHRKRGGAKS</sequence>
<protein>
    <submittedName>
        <fullName evidence="1">Uncharacterized protein</fullName>
    </submittedName>
</protein>
<proteinExistence type="predicted"/>
<dbReference type="RefSeq" id="WP_285608279.1">
    <property type="nucleotide sequence ID" value="NZ_BSSD01000001.1"/>
</dbReference>
<comment type="caution">
    <text evidence="1">The sequence shown here is derived from an EMBL/GenBank/DDBJ whole genome shotgun (WGS) entry which is preliminary data.</text>
</comment>
<gene>
    <name evidence="1" type="ORF">Aglo03_11720</name>
</gene>
<dbReference type="Proteomes" id="UP001165042">
    <property type="component" value="Unassembled WGS sequence"/>
</dbReference>
<keyword evidence="2" id="KW-1185">Reference proteome</keyword>
<dbReference type="AlphaFoldDB" id="A0A9W6QHX1"/>
<name>A0A9W6QHX1_9PSEU</name>
<evidence type="ECO:0000313" key="1">
    <source>
        <dbReference type="EMBL" id="GLW90356.1"/>
    </source>
</evidence>
<dbReference type="EMBL" id="BSSD01000001">
    <property type="protein sequence ID" value="GLW90356.1"/>
    <property type="molecule type" value="Genomic_DNA"/>
</dbReference>
<evidence type="ECO:0000313" key="2">
    <source>
        <dbReference type="Proteomes" id="UP001165042"/>
    </source>
</evidence>
<accession>A0A9W6QHX1</accession>
<organism evidence="1 2">
    <name type="scientific">Actinokineospora globicatena</name>
    <dbReference type="NCBI Taxonomy" id="103729"/>
    <lineage>
        <taxon>Bacteria</taxon>
        <taxon>Bacillati</taxon>
        <taxon>Actinomycetota</taxon>
        <taxon>Actinomycetes</taxon>
        <taxon>Pseudonocardiales</taxon>
        <taxon>Pseudonocardiaceae</taxon>
        <taxon>Actinokineospora</taxon>
    </lineage>
</organism>
<reference evidence="1" key="1">
    <citation type="submission" date="2023-02" db="EMBL/GenBank/DDBJ databases">
        <title>Actinokineospora globicatena NBRC 15670.</title>
        <authorList>
            <person name="Ichikawa N."/>
            <person name="Sato H."/>
            <person name="Tonouchi N."/>
        </authorList>
    </citation>
    <scope>NUCLEOTIDE SEQUENCE</scope>
    <source>
        <strain evidence="1">NBRC 15670</strain>
    </source>
</reference>